<dbReference type="PANTHER" id="PTHR43105:SF10">
    <property type="entry name" value="NADH-QUINONE OXIDOREDUCTASE SUBUNIT G"/>
    <property type="match status" value="1"/>
</dbReference>
<dbReference type="PROSITE" id="PS51839">
    <property type="entry name" value="4FE4S_HC3"/>
    <property type="match status" value="1"/>
</dbReference>
<dbReference type="PROSITE" id="PS51085">
    <property type="entry name" value="2FE2S_FER_2"/>
    <property type="match status" value="1"/>
</dbReference>
<keyword evidence="12" id="KW-0472">Membrane</keyword>
<evidence type="ECO:0000256" key="11">
    <source>
        <dbReference type="ARBA" id="ARBA00023027"/>
    </source>
</evidence>
<evidence type="ECO:0000256" key="3">
    <source>
        <dbReference type="ARBA" id="ARBA00005404"/>
    </source>
</evidence>
<dbReference type="PROSITE" id="PS00642">
    <property type="entry name" value="COMPLEX1_75K_2"/>
    <property type="match status" value="1"/>
</dbReference>
<keyword evidence="5" id="KW-0001">2Fe-2S</keyword>
<evidence type="ECO:0000259" key="14">
    <source>
        <dbReference type="PROSITE" id="PS51085"/>
    </source>
</evidence>
<keyword evidence="11" id="KW-0520">NAD</keyword>
<keyword evidence="8" id="KW-1278">Translocase</keyword>
<reference evidence="16" key="1">
    <citation type="submission" date="2020-07" db="EMBL/GenBank/DDBJ databases">
        <title>Huge and variable diversity of episymbiotic CPR bacteria and DPANN archaea in groundwater ecosystems.</title>
        <authorList>
            <person name="He C.Y."/>
            <person name="Keren R."/>
            <person name="Whittaker M."/>
            <person name="Farag I.F."/>
            <person name="Doudna J."/>
            <person name="Cate J.H.D."/>
            <person name="Banfield J.F."/>
        </authorList>
    </citation>
    <scope>NUCLEOTIDE SEQUENCE</scope>
    <source>
        <strain evidence="16">NC_groundwater_17_Pr7_B-0.1um_64_12</strain>
    </source>
</reference>
<evidence type="ECO:0000256" key="2">
    <source>
        <dbReference type="ARBA" id="ARBA00004370"/>
    </source>
</evidence>
<dbReference type="GO" id="GO:0016020">
    <property type="term" value="C:membrane"/>
    <property type="evidence" value="ECO:0007669"/>
    <property type="project" value="UniProtKB-SubCell"/>
</dbReference>
<dbReference type="Proteomes" id="UP000727962">
    <property type="component" value="Unassembled WGS sequence"/>
</dbReference>
<dbReference type="GO" id="GO:0046872">
    <property type="term" value="F:metal ion binding"/>
    <property type="evidence" value="ECO:0007669"/>
    <property type="project" value="UniProtKB-KW"/>
</dbReference>
<dbReference type="PROSITE" id="PS00641">
    <property type="entry name" value="COMPLEX1_75K_1"/>
    <property type="match status" value="1"/>
</dbReference>
<dbReference type="PANTHER" id="PTHR43105">
    <property type="entry name" value="RESPIRATORY NITRATE REDUCTASE"/>
    <property type="match status" value="1"/>
</dbReference>
<dbReference type="PROSITE" id="PS00643">
    <property type="entry name" value="COMPLEX1_75K_3"/>
    <property type="match status" value="1"/>
</dbReference>
<dbReference type="GO" id="GO:0051539">
    <property type="term" value="F:4 iron, 4 sulfur cluster binding"/>
    <property type="evidence" value="ECO:0007669"/>
    <property type="project" value="UniProtKB-KW"/>
</dbReference>
<gene>
    <name evidence="16" type="ORF">HYR64_04330</name>
</gene>
<dbReference type="GO" id="GO:0003954">
    <property type="term" value="F:NADH dehydrogenase activity"/>
    <property type="evidence" value="ECO:0007669"/>
    <property type="project" value="TreeGrafter"/>
</dbReference>
<comment type="cofactor">
    <cofactor evidence="13">
        <name>[2Fe-2S] cluster</name>
        <dbReference type="ChEBI" id="CHEBI:190135"/>
    </cofactor>
</comment>
<evidence type="ECO:0000259" key="15">
    <source>
        <dbReference type="PROSITE" id="PS51839"/>
    </source>
</evidence>
<dbReference type="InterPro" id="IPR036010">
    <property type="entry name" value="2Fe-2S_ferredoxin-like_sf"/>
</dbReference>
<evidence type="ECO:0000256" key="1">
    <source>
        <dbReference type="ARBA" id="ARBA00001966"/>
    </source>
</evidence>
<dbReference type="Pfam" id="PF13510">
    <property type="entry name" value="Fer2_4"/>
    <property type="match status" value="1"/>
</dbReference>
<dbReference type="GO" id="GO:0051537">
    <property type="term" value="F:2 iron, 2 sulfur cluster binding"/>
    <property type="evidence" value="ECO:0007669"/>
    <property type="project" value="UniProtKB-KW"/>
</dbReference>
<evidence type="ECO:0000256" key="8">
    <source>
        <dbReference type="ARBA" id="ARBA00022967"/>
    </source>
</evidence>
<keyword evidence="6" id="KW-0874">Quinone</keyword>
<dbReference type="CDD" id="cd00207">
    <property type="entry name" value="fer2"/>
    <property type="match status" value="1"/>
</dbReference>
<dbReference type="InterPro" id="IPR001041">
    <property type="entry name" value="2Fe-2S_ferredoxin-type"/>
</dbReference>
<comment type="similarity">
    <text evidence="3">Belongs to the complex I 75 kDa subunit family.</text>
</comment>
<evidence type="ECO:0000313" key="17">
    <source>
        <dbReference type="Proteomes" id="UP000727962"/>
    </source>
</evidence>
<evidence type="ECO:0000256" key="4">
    <source>
        <dbReference type="ARBA" id="ARBA00022485"/>
    </source>
</evidence>
<evidence type="ECO:0000256" key="5">
    <source>
        <dbReference type="ARBA" id="ARBA00022714"/>
    </source>
</evidence>
<dbReference type="InterPro" id="IPR000283">
    <property type="entry name" value="NADH_UbQ_OxRdtase_75kDa_su_CS"/>
</dbReference>
<dbReference type="InterPro" id="IPR054351">
    <property type="entry name" value="NADH_UbQ_OxRdtase_ferredoxin"/>
</dbReference>
<dbReference type="InterPro" id="IPR050123">
    <property type="entry name" value="Prok_molybdopt-oxidoreductase"/>
</dbReference>
<keyword evidence="9" id="KW-0408">Iron</keyword>
<sequence>MAAATDVTTVSISINGIPLFVPKGELIVEAVKRLGLEIPIFCYHARMKPVGMCRMCLVDIGFKQQDGSVRMMPKPQAACTLPASEGMAVLTDSEQVRKDRKGVLEFLLINHPLDCPICDRGGECPLQNNTLFYGPSTSRFVEIKRHLPKAFPLSRYVTLDLERCIQCGRCVRFTEEISGDSELAFRFRGALMQPSTFELRDFADFEPVSLPS</sequence>
<evidence type="ECO:0000256" key="9">
    <source>
        <dbReference type="ARBA" id="ARBA00023004"/>
    </source>
</evidence>
<evidence type="ECO:0000256" key="13">
    <source>
        <dbReference type="ARBA" id="ARBA00034078"/>
    </source>
</evidence>
<comment type="cofactor">
    <cofactor evidence="1">
        <name>[4Fe-4S] cluster</name>
        <dbReference type="ChEBI" id="CHEBI:49883"/>
    </cofactor>
</comment>
<keyword evidence="4" id="KW-0004">4Fe-4S</keyword>
<protein>
    <submittedName>
        <fullName evidence="16">(2Fe-2S)-binding protein</fullName>
    </submittedName>
</protein>
<feature type="domain" description="4Fe-4S His(Cys)3-ligated-type" evidence="15">
    <location>
        <begin position="95"/>
        <end position="134"/>
    </location>
</feature>
<dbReference type="SMART" id="SM00929">
    <property type="entry name" value="NADH-G_4Fe-4S_3"/>
    <property type="match status" value="1"/>
</dbReference>
<accession>A0A931LUD0</accession>
<dbReference type="Pfam" id="PF10588">
    <property type="entry name" value="NADH-G_4Fe-4S_3"/>
    <property type="match status" value="1"/>
</dbReference>
<dbReference type="Pfam" id="PF22117">
    <property type="entry name" value="Fer4_Nqo3"/>
    <property type="match status" value="1"/>
</dbReference>
<dbReference type="FunFam" id="3.10.20.740:FF:000004">
    <property type="entry name" value="NADH-quinone oxidoreductase"/>
    <property type="match status" value="1"/>
</dbReference>
<evidence type="ECO:0000256" key="12">
    <source>
        <dbReference type="ARBA" id="ARBA00023136"/>
    </source>
</evidence>
<dbReference type="Gene3D" id="3.10.20.740">
    <property type="match status" value="1"/>
</dbReference>
<dbReference type="SUPFAM" id="SSF54292">
    <property type="entry name" value="2Fe-2S ferredoxin-like"/>
    <property type="match status" value="1"/>
</dbReference>
<evidence type="ECO:0000256" key="7">
    <source>
        <dbReference type="ARBA" id="ARBA00022723"/>
    </source>
</evidence>
<dbReference type="AlphaFoldDB" id="A0A931LUD0"/>
<dbReference type="GO" id="GO:0042773">
    <property type="term" value="P:ATP synthesis coupled electron transport"/>
    <property type="evidence" value="ECO:0007669"/>
    <property type="project" value="InterPro"/>
</dbReference>
<evidence type="ECO:0000256" key="6">
    <source>
        <dbReference type="ARBA" id="ARBA00022719"/>
    </source>
</evidence>
<dbReference type="InterPro" id="IPR019574">
    <property type="entry name" value="NADH_UbQ_OxRdtase_Gsu_4Fe4S-bd"/>
</dbReference>
<keyword evidence="7" id="KW-0479">Metal-binding</keyword>
<evidence type="ECO:0000313" key="16">
    <source>
        <dbReference type="EMBL" id="MBI1756318.1"/>
    </source>
</evidence>
<organism evidence="16 17">
    <name type="scientific">Fimbriimonas ginsengisoli</name>
    <dbReference type="NCBI Taxonomy" id="1005039"/>
    <lineage>
        <taxon>Bacteria</taxon>
        <taxon>Bacillati</taxon>
        <taxon>Armatimonadota</taxon>
        <taxon>Fimbriimonadia</taxon>
        <taxon>Fimbriimonadales</taxon>
        <taxon>Fimbriimonadaceae</taxon>
        <taxon>Fimbriimonas</taxon>
    </lineage>
</organism>
<dbReference type="GO" id="GO:0048038">
    <property type="term" value="F:quinone binding"/>
    <property type="evidence" value="ECO:0007669"/>
    <property type="project" value="UniProtKB-KW"/>
</dbReference>
<proteinExistence type="inferred from homology"/>
<evidence type="ECO:0000256" key="10">
    <source>
        <dbReference type="ARBA" id="ARBA00023014"/>
    </source>
</evidence>
<keyword evidence="10" id="KW-0411">Iron-sulfur</keyword>
<feature type="domain" description="2Fe-2S ferredoxin-type" evidence="14">
    <location>
        <begin position="8"/>
        <end position="95"/>
    </location>
</feature>
<dbReference type="EMBL" id="JACOSL010000028">
    <property type="protein sequence ID" value="MBI1756318.1"/>
    <property type="molecule type" value="Genomic_DNA"/>
</dbReference>
<comment type="caution">
    <text evidence="16">The sequence shown here is derived from an EMBL/GenBank/DDBJ whole genome shotgun (WGS) entry which is preliminary data.</text>
</comment>
<comment type="subcellular location">
    <subcellularLocation>
        <location evidence="2">Membrane</location>
    </subcellularLocation>
</comment>
<name>A0A931LUD0_FIMGI</name>
<dbReference type="GO" id="GO:0008137">
    <property type="term" value="F:NADH dehydrogenase (ubiquinone) activity"/>
    <property type="evidence" value="ECO:0007669"/>
    <property type="project" value="InterPro"/>
</dbReference>